<dbReference type="Proteomes" id="UP000541610">
    <property type="component" value="Unassembled WGS sequence"/>
</dbReference>
<evidence type="ECO:0000256" key="5">
    <source>
        <dbReference type="ARBA" id="ARBA00023180"/>
    </source>
</evidence>
<keyword evidence="3" id="KW-0645">Protease</keyword>
<sequence length="505" mass="56333">MKAGAVMVLTLYGIRASGRTRGVSLRHTRSKTAPLGTTLAAPKGIFLYQVPSTKYRVHQERPWQMVTQHPGVFVTRPSLNCTVTYPAKAIPGRTMNCRRNVMISSRLFFWFFESRNDPRSSPTVIYFHGGPGGSSLYAAVSGNGGPCIVDDDGKSTSINKYSWNTHANVMYLDQPAGVGFSRGSIPENSVEAAESTFPALSHFFASRPQYNTRVFLAGQSYAGRYIPPLATKLMENRSFVRLEGILLGNPTIAPEIEWCHHPRMLLIEGIISAKEYARVNAEAKDCVRLVHECKLLRETLDPSTQETYQDTCDRARRKLFNDLLGPAIRAGRQTSNLDKEYVPSEDDPVVKKVESFMNSETVQRFLEVDSVWQHFSWDVYYKFACDIPRSYHHFLPDLLHSGLRVLVYAGDRDLICNWVSNLASVMALPWKGGSTLRRSVPAVYRLPDGRPIGDLRASTLPDTGGQLIFLKVRGAGHSVAMDAPEQALKMFDDFLSNQATLASIC</sequence>
<comment type="similarity">
    <text evidence="1">Belongs to the peptidase S10 family.</text>
</comment>
<name>A0A7J6NHX9_PEROL</name>
<dbReference type="InterPro" id="IPR029058">
    <property type="entry name" value="AB_hydrolase_fold"/>
</dbReference>
<dbReference type="Gene3D" id="3.40.50.1820">
    <property type="entry name" value="alpha/beta hydrolase"/>
    <property type="match status" value="1"/>
</dbReference>
<dbReference type="Gene3D" id="1.10.287.410">
    <property type="match status" value="1"/>
</dbReference>
<dbReference type="InterPro" id="IPR001563">
    <property type="entry name" value="Peptidase_S10"/>
</dbReference>
<evidence type="ECO:0000313" key="6">
    <source>
        <dbReference type="EMBL" id="KAF4683478.1"/>
    </source>
</evidence>
<evidence type="ECO:0000313" key="7">
    <source>
        <dbReference type="Proteomes" id="UP000541610"/>
    </source>
</evidence>
<dbReference type="GO" id="GO:0004185">
    <property type="term" value="F:serine-type carboxypeptidase activity"/>
    <property type="evidence" value="ECO:0007669"/>
    <property type="project" value="InterPro"/>
</dbReference>
<dbReference type="GO" id="GO:0006508">
    <property type="term" value="P:proteolysis"/>
    <property type="evidence" value="ECO:0007669"/>
    <property type="project" value="UniProtKB-KW"/>
</dbReference>
<protein>
    <submittedName>
        <fullName evidence="6">Uncharacterized protein</fullName>
    </submittedName>
</protein>
<comment type="caution">
    <text evidence="6">The sequence shown here is derived from an EMBL/GenBank/DDBJ whole genome shotgun (WGS) entry which is preliminary data.</text>
</comment>
<gene>
    <name evidence="6" type="ORF">FOZ60_009033</name>
</gene>
<reference evidence="6 7" key="1">
    <citation type="submission" date="2020-04" db="EMBL/GenBank/DDBJ databases">
        <title>Perkinsus olseni comparative genomics.</title>
        <authorList>
            <person name="Bogema D.R."/>
        </authorList>
    </citation>
    <scope>NUCLEOTIDE SEQUENCE [LARGE SCALE GENOMIC DNA]</scope>
    <source>
        <strain evidence="6">00978-12</strain>
    </source>
</reference>
<dbReference type="PANTHER" id="PTHR11802">
    <property type="entry name" value="SERINE PROTEASE FAMILY S10 SERINE CARBOXYPEPTIDASE"/>
    <property type="match status" value="1"/>
</dbReference>
<evidence type="ECO:0000256" key="2">
    <source>
        <dbReference type="ARBA" id="ARBA00022645"/>
    </source>
</evidence>
<keyword evidence="5" id="KW-0325">Glycoprotein</keyword>
<accession>A0A7J6NHX9</accession>
<evidence type="ECO:0000256" key="4">
    <source>
        <dbReference type="ARBA" id="ARBA00022801"/>
    </source>
</evidence>
<keyword evidence="4" id="KW-0378">Hydrolase</keyword>
<dbReference type="EMBL" id="JABANP010000364">
    <property type="protein sequence ID" value="KAF4683478.1"/>
    <property type="molecule type" value="Genomic_DNA"/>
</dbReference>
<evidence type="ECO:0000256" key="3">
    <source>
        <dbReference type="ARBA" id="ARBA00022670"/>
    </source>
</evidence>
<keyword evidence="2" id="KW-0121">Carboxypeptidase</keyword>
<proteinExistence type="inferred from homology"/>
<dbReference type="AlphaFoldDB" id="A0A7J6NHX9"/>
<dbReference type="OrthoDB" id="443318at2759"/>
<dbReference type="SUPFAM" id="SSF53474">
    <property type="entry name" value="alpha/beta-Hydrolases"/>
    <property type="match status" value="1"/>
</dbReference>
<evidence type="ECO:0000256" key="1">
    <source>
        <dbReference type="ARBA" id="ARBA00009431"/>
    </source>
</evidence>
<dbReference type="Pfam" id="PF00450">
    <property type="entry name" value="Peptidase_S10"/>
    <property type="match status" value="1"/>
</dbReference>
<dbReference type="PANTHER" id="PTHR11802:SF113">
    <property type="entry name" value="SERINE CARBOXYPEPTIDASE CTSA-4.1"/>
    <property type="match status" value="1"/>
</dbReference>
<organism evidence="6 7">
    <name type="scientific">Perkinsus olseni</name>
    <name type="common">Perkinsus atlanticus</name>
    <dbReference type="NCBI Taxonomy" id="32597"/>
    <lineage>
        <taxon>Eukaryota</taxon>
        <taxon>Sar</taxon>
        <taxon>Alveolata</taxon>
        <taxon>Perkinsozoa</taxon>
        <taxon>Perkinsea</taxon>
        <taxon>Perkinsida</taxon>
        <taxon>Perkinsidae</taxon>
        <taxon>Perkinsus</taxon>
    </lineage>
</organism>
<dbReference type="PRINTS" id="PR00724">
    <property type="entry name" value="CRBOXYPTASEC"/>
</dbReference>